<sequence>MIPIDDSPIVRDGKSLILAMDHGLEHGPVDFEDVPEKLDPSTVFETATHDAVTAMAVQKGVAEGYYPSYEDDVNLLLKLNGTSNLWMGEPDSPVNCSVDYAAELGADAVGFTVYSGSNHEVEMYEEFRDAQESAREHDLPMVMWSYPRGQGLKNDTKPGTISYATRIALEIGADIAKVKYPGSPEAMEHACKAAGDMKVVMSGGSKTSDYEFLSTVEAAVNAGCKGLAVGRNVWQREDPTQLLDALERVIYEEETADAALEATE</sequence>
<accession>A0A1G8X9G1</accession>
<dbReference type="PANTHER" id="PTHR47916:SF1">
    <property type="entry name" value="3-HYDROXY-5-PHOSPHONOOXYPENTANE-2,4-DIONE THIOLASE"/>
    <property type="match status" value="1"/>
</dbReference>
<dbReference type="Pfam" id="PF01791">
    <property type="entry name" value="DeoC"/>
    <property type="match status" value="1"/>
</dbReference>
<dbReference type="STRING" id="1095776.SAMN04515672_1646"/>
<dbReference type="EC" id="4.1.2.13" evidence="2"/>
<dbReference type="InterPro" id="IPR050456">
    <property type="entry name" value="DeoC/FbaB_aldolase"/>
</dbReference>
<evidence type="ECO:0000313" key="5">
    <source>
        <dbReference type="Proteomes" id="UP000198882"/>
    </source>
</evidence>
<dbReference type="Gene3D" id="3.20.20.70">
    <property type="entry name" value="Aldolase class I"/>
    <property type="match status" value="1"/>
</dbReference>
<dbReference type="CDD" id="cd00958">
    <property type="entry name" value="DhnA"/>
    <property type="match status" value="1"/>
</dbReference>
<gene>
    <name evidence="4" type="ORF">SAMN04515672_1646</name>
</gene>
<dbReference type="PIRSF" id="PIRSF038992">
    <property type="entry name" value="Aldolase_Ia"/>
    <property type="match status" value="1"/>
</dbReference>
<dbReference type="InterPro" id="IPR013785">
    <property type="entry name" value="Aldolase_TIM"/>
</dbReference>
<evidence type="ECO:0000256" key="3">
    <source>
        <dbReference type="PIRSR" id="PIRSR038992-1"/>
    </source>
</evidence>
<feature type="active site" description="Proton donor" evidence="3">
    <location>
        <position position="146"/>
    </location>
</feature>
<dbReference type="Proteomes" id="UP000198882">
    <property type="component" value="Unassembled WGS sequence"/>
</dbReference>
<dbReference type="InterPro" id="IPR041720">
    <property type="entry name" value="FbaB-like"/>
</dbReference>
<name>A0A1G8X9G1_9EURY</name>
<keyword evidence="5" id="KW-1185">Reference proteome</keyword>
<dbReference type="EMBL" id="FNFE01000002">
    <property type="protein sequence ID" value="SDJ86495.1"/>
    <property type="molecule type" value="Genomic_DNA"/>
</dbReference>
<dbReference type="SUPFAM" id="SSF51569">
    <property type="entry name" value="Aldolase"/>
    <property type="match status" value="1"/>
</dbReference>
<organism evidence="4 5">
    <name type="scientific">Natronorubrum texcoconense</name>
    <dbReference type="NCBI Taxonomy" id="1095776"/>
    <lineage>
        <taxon>Archaea</taxon>
        <taxon>Methanobacteriati</taxon>
        <taxon>Methanobacteriota</taxon>
        <taxon>Stenosarchaea group</taxon>
        <taxon>Halobacteria</taxon>
        <taxon>Halobacteriales</taxon>
        <taxon>Natrialbaceae</taxon>
        <taxon>Natronorubrum</taxon>
    </lineage>
</organism>
<evidence type="ECO:0000256" key="2">
    <source>
        <dbReference type="ARBA" id="ARBA00013068"/>
    </source>
</evidence>
<feature type="active site" description="Schiff-base intermediate with dihydroxyacetone-P" evidence="3">
    <location>
        <position position="177"/>
    </location>
</feature>
<dbReference type="SMART" id="SM01133">
    <property type="entry name" value="DeoC"/>
    <property type="match status" value="1"/>
</dbReference>
<dbReference type="RefSeq" id="WP_090304375.1">
    <property type="nucleotide sequence ID" value="NZ_FNFE01000002.1"/>
</dbReference>
<comment type="similarity">
    <text evidence="1">Belongs to the DeoC/FbaB aldolase family.</text>
</comment>
<evidence type="ECO:0000256" key="1">
    <source>
        <dbReference type="ARBA" id="ARBA00008116"/>
    </source>
</evidence>
<reference evidence="5" key="1">
    <citation type="submission" date="2016-10" db="EMBL/GenBank/DDBJ databases">
        <authorList>
            <person name="Varghese N."/>
            <person name="Submissions S."/>
        </authorList>
    </citation>
    <scope>NUCLEOTIDE SEQUENCE [LARGE SCALE GENOMIC DNA]</scope>
    <source>
        <strain evidence="5">B4,CECT 8067,JCM 17497</strain>
    </source>
</reference>
<protein>
    <recommendedName>
        <fullName evidence="2">fructose-bisphosphate aldolase</fullName>
        <ecNumber evidence="2">4.1.2.13</ecNumber>
    </recommendedName>
</protein>
<dbReference type="OrthoDB" id="6329at2157"/>
<dbReference type="AlphaFoldDB" id="A0A1G8X9G1"/>
<dbReference type="InterPro" id="IPR002915">
    <property type="entry name" value="DeoC/FbaB/LacD_aldolase"/>
</dbReference>
<evidence type="ECO:0000313" key="4">
    <source>
        <dbReference type="EMBL" id="SDJ86495.1"/>
    </source>
</evidence>
<dbReference type="PANTHER" id="PTHR47916">
    <property type="entry name" value="FRUCTOSE-BISPHOSPHATE ALDOLASE CLASS 1"/>
    <property type="match status" value="1"/>
</dbReference>
<proteinExistence type="inferred from homology"/>
<dbReference type="GO" id="GO:0004332">
    <property type="term" value="F:fructose-bisphosphate aldolase activity"/>
    <property type="evidence" value="ECO:0007669"/>
    <property type="project" value="UniProtKB-EC"/>
</dbReference>